<dbReference type="InterPro" id="IPR013517">
    <property type="entry name" value="FG-GAP"/>
</dbReference>
<evidence type="ECO:0000256" key="1">
    <source>
        <dbReference type="ARBA" id="ARBA00022729"/>
    </source>
</evidence>
<evidence type="ECO:0000256" key="3">
    <source>
        <dbReference type="ARBA" id="ARBA00022801"/>
    </source>
</evidence>
<dbReference type="PANTHER" id="PTHR23221">
    <property type="entry name" value="GLYCOSYLPHOSPHATIDYLINOSITOL PHOSPHOLIPASE D"/>
    <property type="match status" value="1"/>
</dbReference>
<dbReference type="PANTHER" id="PTHR23221:SF7">
    <property type="entry name" value="PHOSPHATIDYLINOSITOL-GLYCAN-SPECIFIC PHOSPHOLIPASE D"/>
    <property type="match status" value="1"/>
</dbReference>
<organism evidence="6 7">
    <name type="scientific">Streptomyces xanthii</name>
    <dbReference type="NCBI Taxonomy" id="2768069"/>
    <lineage>
        <taxon>Bacteria</taxon>
        <taxon>Bacillati</taxon>
        <taxon>Actinomycetota</taxon>
        <taxon>Actinomycetes</taxon>
        <taxon>Kitasatosporales</taxon>
        <taxon>Streptomycetaceae</taxon>
        <taxon>Streptomyces</taxon>
    </lineage>
</organism>
<dbReference type="AlphaFoldDB" id="A0A7H1BK93"/>
<dbReference type="SMART" id="SM00191">
    <property type="entry name" value="Int_alpha"/>
    <property type="match status" value="6"/>
</dbReference>
<accession>A0A7H1BK93</accession>
<evidence type="ECO:0000256" key="5">
    <source>
        <dbReference type="SAM" id="SignalP"/>
    </source>
</evidence>
<name>A0A7H1BK93_9ACTN</name>
<protein>
    <submittedName>
        <fullName evidence="6">FG-GAP repeat protein</fullName>
    </submittedName>
</protein>
<keyword evidence="1 5" id="KW-0732">Signal</keyword>
<keyword evidence="6" id="KW-0614">Plasmid</keyword>
<reference evidence="6 7" key="1">
    <citation type="submission" date="2020-09" db="EMBL/GenBank/DDBJ databases">
        <title>A novel species.</title>
        <authorList>
            <person name="Gao J."/>
        </authorList>
    </citation>
    <scope>NUCLEOTIDE SEQUENCE [LARGE SCALE GENOMIC DNA]</scope>
    <source>
        <strain evidence="6 7">CRXT-Y-14</strain>
        <plasmid evidence="6 7">unnamed1</plasmid>
    </source>
</reference>
<evidence type="ECO:0000256" key="4">
    <source>
        <dbReference type="ARBA" id="ARBA00023180"/>
    </source>
</evidence>
<dbReference type="PROSITE" id="PS51470">
    <property type="entry name" value="FG_GAP"/>
    <property type="match status" value="2"/>
</dbReference>
<dbReference type="SUPFAM" id="SSF69318">
    <property type="entry name" value="Integrin alpha N-terminal domain"/>
    <property type="match status" value="1"/>
</dbReference>
<dbReference type="EMBL" id="CP061282">
    <property type="protein sequence ID" value="QNS09148.1"/>
    <property type="molecule type" value="Genomic_DNA"/>
</dbReference>
<evidence type="ECO:0000313" key="6">
    <source>
        <dbReference type="EMBL" id="QNS09148.1"/>
    </source>
</evidence>
<feature type="signal peptide" evidence="5">
    <location>
        <begin position="1"/>
        <end position="28"/>
    </location>
</feature>
<proteinExistence type="predicted"/>
<dbReference type="Gene3D" id="2.130.10.130">
    <property type="entry name" value="Integrin alpha, N-terminal"/>
    <property type="match status" value="3"/>
</dbReference>
<dbReference type="Pfam" id="PF13517">
    <property type="entry name" value="FG-GAP_3"/>
    <property type="match status" value="1"/>
</dbReference>
<dbReference type="KEGG" id="sxn:IAG42_35880"/>
<geneLocation type="plasmid" evidence="6 7">
    <name>unnamed1</name>
</geneLocation>
<evidence type="ECO:0000313" key="7">
    <source>
        <dbReference type="Proteomes" id="UP000516428"/>
    </source>
</evidence>
<dbReference type="InterPro" id="IPR013519">
    <property type="entry name" value="Int_alpha_beta-p"/>
</dbReference>
<dbReference type="GO" id="GO:0016787">
    <property type="term" value="F:hydrolase activity"/>
    <property type="evidence" value="ECO:0007669"/>
    <property type="project" value="UniProtKB-KW"/>
</dbReference>
<keyword evidence="7" id="KW-1185">Reference proteome</keyword>
<keyword evidence="3" id="KW-0378">Hydrolase</keyword>
<dbReference type="RefSeq" id="WP_188341803.1">
    <property type="nucleotide sequence ID" value="NZ_CP061282.1"/>
</dbReference>
<keyword evidence="4" id="KW-0325">Glycoprotein</keyword>
<dbReference type="Pfam" id="PF01839">
    <property type="entry name" value="FG-GAP"/>
    <property type="match status" value="4"/>
</dbReference>
<gene>
    <name evidence="6" type="ORF">IAG42_35880</name>
</gene>
<dbReference type="Proteomes" id="UP000516428">
    <property type="component" value="Plasmid unnamed1"/>
</dbReference>
<evidence type="ECO:0000256" key="2">
    <source>
        <dbReference type="ARBA" id="ARBA00022737"/>
    </source>
</evidence>
<feature type="chain" id="PRO_5039620090" evidence="5">
    <location>
        <begin position="29"/>
        <end position="493"/>
    </location>
</feature>
<dbReference type="InterPro" id="IPR028994">
    <property type="entry name" value="Integrin_alpha_N"/>
</dbReference>
<sequence length="493" mass="49184">MRSKRLSAVLLGAATVLASTGLATTVGASPAVAATGVQGPDFNGDGYADAVVGVYRGDIDGKKSAGYLHVLYGGPGGAGTTTATVSQDSPGVPGTSEDNDRFGSTVATADIDGDGLTDVVVGAPGEDVGDTAKDHGSVVVLYGSAGGRFERGRTIAQGPAGGGAGASLAVGDFTRDGAADVAVGLTHGEFGEVTLRPGPLTTDKPLTHLLDTGFGGTSGRLAAGDFDGDGTTELAVSSYSNDYSRTTLWRWTGSALQEYWRSPATGYDIAAGDFDGDGADDLALGHCLITAEADRPTGACGPDELAKGGKIRVLYGASSPEAFGTRNHTLSQDTPGVAGAAEEADNFGIRLAAGDLTGDGRDDLVAGTPAEAIGTADRAGSATVLTSGPNGLLDTSGTASSAAWHQGSSGVPGTPEVNDEFGSAVAVADYDGDGDGDVTVGAYNENSTEYEQTLSTGGVWTLPNGTGTGSKALTPRLFGLRGALYYGHVLGRD</sequence>
<keyword evidence="2" id="KW-0677">Repeat</keyword>